<dbReference type="Pfam" id="PF14226">
    <property type="entry name" value="DIOX_N"/>
    <property type="match status" value="1"/>
</dbReference>
<dbReference type="InterPro" id="IPR027443">
    <property type="entry name" value="IPNS-like_sf"/>
</dbReference>
<dbReference type="EMBL" id="KE145354">
    <property type="protein sequence ID" value="EPE35348.1"/>
    <property type="molecule type" value="Genomic_DNA"/>
</dbReference>
<evidence type="ECO:0000313" key="5">
    <source>
        <dbReference type="Proteomes" id="UP000016922"/>
    </source>
</evidence>
<dbReference type="KEGG" id="glz:GLAREA_11047"/>
<name>S3EAL0_GLAL2</name>
<feature type="domain" description="Fe2OG dioxygenase" evidence="3">
    <location>
        <begin position="187"/>
        <end position="304"/>
    </location>
</feature>
<dbReference type="GO" id="GO:0044283">
    <property type="term" value="P:small molecule biosynthetic process"/>
    <property type="evidence" value="ECO:0007669"/>
    <property type="project" value="UniProtKB-ARBA"/>
</dbReference>
<dbReference type="GeneID" id="19470089"/>
<dbReference type="OMA" id="ARCPAHT"/>
<comment type="similarity">
    <text evidence="1 2">Belongs to the iron/ascorbate-dependent oxidoreductase family.</text>
</comment>
<keyword evidence="2" id="KW-0560">Oxidoreductase</keyword>
<dbReference type="Proteomes" id="UP000016922">
    <property type="component" value="Unassembled WGS sequence"/>
</dbReference>
<sequence>MGSVEEKPPVSIPVIDFSKWDNPSTPSERVAIAKELASACHNVGFVSIINHGVSPALLEEAFGWSKKLFDLETEQKMKAPHPDGPTVHRGYSWPGLEKVSQVISSDAEVGEKLRAVTDCKESYEIGSEENDEQPNVWLPEEVLPGFREFMTDFYWTCSQTSQEILKAIGLGMNLQDPDFILKFHSGHNNQLRLLHYPPIPAAQLENELSARMPAHSDWGSITMLFQDDCGGLEVENQHVPGEFIKVTPLKNAIVMNIGDLLMRWSNDWLKSTLHRVTLPPASDRFTGEERMTRARYSIPYFISPDIDARIEVMPECATEGNPIKYEPVVQREYRLMRAKLQYPEKAPQAVTASG</sequence>
<dbReference type="PROSITE" id="PS51471">
    <property type="entry name" value="FE2OG_OXY"/>
    <property type="match status" value="1"/>
</dbReference>
<keyword evidence="2" id="KW-0408">Iron</keyword>
<dbReference type="RefSeq" id="XP_008077427.1">
    <property type="nucleotide sequence ID" value="XM_008079236.1"/>
</dbReference>
<keyword evidence="5" id="KW-1185">Reference proteome</keyword>
<evidence type="ECO:0000256" key="1">
    <source>
        <dbReference type="ARBA" id="ARBA00008056"/>
    </source>
</evidence>
<protein>
    <submittedName>
        <fullName evidence="4">Clavaminate synthase-like protein</fullName>
    </submittedName>
</protein>
<dbReference type="InterPro" id="IPR026992">
    <property type="entry name" value="DIOX_N"/>
</dbReference>
<proteinExistence type="inferred from homology"/>
<dbReference type="GO" id="GO:0046872">
    <property type="term" value="F:metal ion binding"/>
    <property type="evidence" value="ECO:0007669"/>
    <property type="project" value="UniProtKB-KW"/>
</dbReference>
<dbReference type="PRINTS" id="PR00682">
    <property type="entry name" value="IPNSYNTHASE"/>
</dbReference>
<dbReference type="eggNOG" id="KOG0143">
    <property type="taxonomic scope" value="Eukaryota"/>
</dbReference>
<dbReference type="InterPro" id="IPR005123">
    <property type="entry name" value="Oxoglu/Fe-dep_dioxygenase_dom"/>
</dbReference>
<dbReference type="AlphaFoldDB" id="S3EAL0"/>
<reference evidence="4 5" key="1">
    <citation type="journal article" date="2013" name="BMC Genomics">
        <title>Genomics-driven discovery of the pneumocandin biosynthetic gene cluster in the fungus Glarea lozoyensis.</title>
        <authorList>
            <person name="Chen L."/>
            <person name="Yue Q."/>
            <person name="Zhang X."/>
            <person name="Xiang M."/>
            <person name="Wang C."/>
            <person name="Li S."/>
            <person name="Che Y."/>
            <person name="Ortiz-Lopez F.J."/>
            <person name="Bills G.F."/>
            <person name="Liu X."/>
            <person name="An Z."/>
        </authorList>
    </citation>
    <scope>NUCLEOTIDE SEQUENCE [LARGE SCALE GENOMIC DNA]</scope>
    <source>
        <strain evidence="5">ATCC 20868 / MF5171</strain>
    </source>
</reference>
<dbReference type="FunFam" id="2.60.120.330:FF:000030">
    <property type="entry name" value="Thymine dioxygenase"/>
    <property type="match status" value="1"/>
</dbReference>
<dbReference type="PANTHER" id="PTHR47990">
    <property type="entry name" value="2-OXOGLUTARATE (2OG) AND FE(II)-DEPENDENT OXYGENASE SUPERFAMILY PROTEIN-RELATED"/>
    <property type="match status" value="1"/>
</dbReference>
<dbReference type="HOGENOM" id="CLU_010119_6_1_1"/>
<evidence type="ECO:0000313" key="4">
    <source>
        <dbReference type="EMBL" id="EPE35348.1"/>
    </source>
</evidence>
<dbReference type="OrthoDB" id="288590at2759"/>
<evidence type="ECO:0000259" key="3">
    <source>
        <dbReference type="PROSITE" id="PS51471"/>
    </source>
</evidence>
<gene>
    <name evidence="4" type="ORF">GLAREA_11047</name>
</gene>
<dbReference type="STRING" id="1116229.S3EAL0"/>
<dbReference type="Pfam" id="PF03171">
    <property type="entry name" value="2OG-FeII_Oxy"/>
    <property type="match status" value="1"/>
</dbReference>
<keyword evidence="2" id="KW-0479">Metal-binding</keyword>
<dbReference type="InterPro" id="IPR050231">
    <property type="entry name" value="Iron_ascorbate_oxido_reductase"/>
</dbReference>
<dbReference type="GO" id="GO:0016491">
    <property type="term" value="F:oxidoreductase activity"/>
    <property type="evidence" value="ECO:0007669"/>
    <property type="project" value="UniProtKB-KW"/>
</dbReference>
<dbReference type="SUPFAM" id="SSF51197">
    <property type="entry name" value="Clavaminate synthase-like"/>
    <property type="match status" value="1"/>
</dbReference>
<organism evidence="4 5">
    <name type="scientific">Glarea lozoyensis (strain ATCC 20868 / MF5171)</name>
    <dbReference type="NCBI Taxonomy" id="1116229"/>
    <lineage>
        <taxon>Eukaryota</taxon>
        <taxon>Fungi</taxon>
        <taxon>Dikarya</taxon>
        <taxon>Ascomycota</taxon>
        <taxon>Pezizomycotina</taxon>
        <taxon>Leotiomycetes</taxon>
        <taxon>Helotiales</taxon>
        <taxon>Helotiaceae</taxon>
        <taxon>Glarea</taxon>
    </lineage>
</organism>
<dbReference type="InterPro" id="IPR044861">
    <property type="entry name" value="IPNS-like_FE2OG_OXY"/>
</dbReference>
<dbReference type="Gene3D" id="2.60.120.330">
    <property type="entry name" value="B-lactam Antibiotic, Isopenicillin N Synthase, Chain"/>
    <property type="match status" value="1"/>
</dbReference>
<evidence type="ECO:0000256" key="2">
    <source>
        <dbReference type="RuleBase" id="RU003682"/>
    </source>
</evidence>
<accession>S3EAL0</accession>